<evidence type="ECO:0000313" key="2">
    <source>
        <dbReference type="Proteomes" id="UP000288216"/>
    </source>
</evidence>
<keyword evidence="2" id="KW-1185">Reference proteome</keyword>
<organism evidence="1 2">
    <name type="scientific">Scyliorhinus torazame</name>
    <name type="common">Cloudy catshark</name>
    <name type="synonym">Catulus torazame</name>
    <dbReference type="NCBI Taxonomy" id="75743"/>
    <lineage>
        <taxon>Eukaryota</taxon>
        <taxon>Metazoa</taxon>
        <taxon>Chordata</taxon>
        <taxon>Craniata</taxon>
        <taxon>Vertebrata</taxon>
        <taxon>Chondrichthyes</taxon>
        <taxon>Elasmobranchii</taxon>
        <taxon>Galeomorphii</taxon>
        <taxon>Galeoidea</taxon>
        <taxon>Carcharhiniformes</taxon>
        <taxon>Scyliorhinidae</taxon>
        <taxon>Scyliorhinus</taxon>
    </lineage>
</organism>
<dbReference type="GO" id="GO:0034455">
    <property type="term" value="C:t-UTP complex"/>
    <property type="evidence" value="ECO:0007669"/>
    <property type="project" value="TreeGrafter"/>
</dbReference>
<dbReference type="EMBL" id="BFAA01013425">
    <property type="protein sequence ID" value="GCB79719.1"/>
    <property type="molecule type" value="Genomic_DNA"/>
</dbReference>
<dbReference type="AlphaFoldDB" id="A0A401Q2R6"/>
<reference evidence="1 2" key="1">
    <citation type="journal article" date="2018" name="Nat. Ecol. Evol.">
        <title>Shark genomes provide insights into elasmobranch evolution and the origin of vertebrates.</title>
        <authorList>
            <person name="Hara Y"/>
            <person name="Yamaguchi K"/>
            <person name="Onimaru K"/>
            <person name="Kadota M"/>
            <person name="Koyanagi M"/>
            <person name="Keeley SD"/>
            <person name="Tatsumi K"/>
            <person name="Tanaka K"/>
            <person name="Motone F"/>
            <person name="Kageyama Y"/>
            <person name="Nozu R"/>
            <person name="Adachi N"/>
            <person name="Nishimura O"/>
            <person name="Nakagawa R"/>
            <person name="Tanegashima C"/>
            <person name="Kiyatake I"/>
            <person name="Matsumoto R"/>
            <person name="Murakumo K"/>
            <person name="Nishida K"/>
            <person name="Terakita A"/>
            <person name="Kuratani S"/>
            <person name="Sato K"/>
            <person name="Hyodo S Kuraku.S."/>
        </authorList>
    </citation>
    <scope>NUCLEOTIDE SEQUENCE [LARGE SCALE GENOMIC DNA]</scope>
</reference>
<dbReference type="Proteomes" id="UP000288216">
    <property type="component" value="Unassembled WGS sequence"/>
</dbReference>
<evidence type="ECO:0000313" key="1">
    <source>
        <dbReference type="EMBL" id="GCB79719.1"/>
    </source>
</evidence>
<name>A0A401Q2R6_SCYTO</name>
<accession>A0A401Q2R6</accession>
<protein>
    <recommendedName>
        <fullName evidence="3">Cirhin</fullName>
    </recommendedName>
</protein>
<dbReference type="PANTHER" id="PTHR44163:SF1">
    <property type="entry name" value="U3 SMALL NUCLEOLAR RNA-ASSOCIATED PROTEIN 4 HOMOLOG"/>
    <property type="match status" value="1"/>
</dbReference>
<gene>
    <name evidence="1" type="ORF">scyTo_0018796</name>
</gene>
<dbReference type="SUPFAM" id="SSF75011">
    <property type="entry name" value="3-carboxy-cis,cis-mucoante lactonizing enzyme"/>
    <property type="match status" value="1"/>
</dbReference>
<dbReference type="PANTHER" id="PTHR44163">
    <property type="entry name" value="U3 SMALL NUCLEOLAR RNA-ASSOCIATED PROTEIN 4 HOMOLOG"/>
    <property type="match status" value="1"/>
</dbReference>
<dbReference type="GO" id="GO:0030686">
    <property type="term" value="C:90S preribosome"/>
    <property type="evidence" value="ECO:0007669"/>
    <property type="project" value="InterPro"/>
</dbReference>
<dbReference type="GO" id="GO:0032040">
    <property type="term" value="C:small-subunit processome"/>
    <property type="evidence" value="ECO:0007669"/>
    <property type="project" value="TreeGrafter"/>
</dbReference>
<dbReference type="GO" id="GO:0003723">
    <property type="term" value="F:RNA binding"/>
    <property type="evidence" value="ECO:0007669"/>
    <property type="project" value="TreeGrafter"/>
</dbReference>
<comment type="caution">
    <text evidence="1">The sequence shown here is derived from an EMBL/GenBank/DDBJ whole genome shotgun (WGS) entry which is preliminary data.</text>
</comment>
<dbReference type="InterPro" id="IPR015943">
    <property type="entry name" value="WD40/YVTN_repeat-like_dom_sf"/>
</dbReference>
<evidence type="ECO:0008006" key="3">
    <source>
        <dbReference type="Google" id="ProtNLM"/>
    </source>
</evidence>
<dbReference type="Gene3D" id="2.130.10.10">
    <property type="entry name" value="YVTN repeat-like/Quinoprotein amine dehydrogenase"/>
    <property type="match status" value="1"/>
</dbReference>
<dbReference type="STRING" id="75743.A0A401Q2R6"/>
<dbReference type="GO" id="GO:0000462">
    <property type="term" value="P:maturation of SSU-rRNA from tricistronic rRNA transcript (SSU-rRNA, 5.8S rRNA, LSU-rRNA)"/>
    <property type="evidence" value="ECO:0007669"/>
    <property type="project" value="InterPro"/>
</dbReference>
<sequence>NPGDILPISKKPVKLLQLKNKGCDHIRCCALSLCGTWIAFSTIYRVRLYRLQYENDSVTVNAASRFVKTLQPAHQLLFSAHSAQLFVASDYNRIQVVDLVTLSSKRTHTLTSKSDSLEAVHLLAASADGNWLAAANYGCEISIYNLKQLKHYCTVPVYNQLPTAIAINPQTNNLITVHADHQIFEFSISEKRYTEWSRALQQRGLHPNWVERDTPVTHVTFNPKVSTQFIIHDTYMFCIIDQLLRFPTGQSNLHNQEVLRGLSGKARKAQEHAFKICKKFKPLLFVDLLSDGCLVVVERPVMEINAQLPAPVRQKKFAT</sequence>
<dbReference type="OrthoDB" id="8883818at2759"/>
<feature type="non-terminal residue" evidence="1">
    <location>
        <position position="1"/>
    </location>
</feature>
<dbReference type="OMA" id="EHAFKIC"/>
<proteinExistence type="predicted"/>
<dbReference type="InterPro" id="IPR046351">
    <property type="entry name" value="UTP4"/>
</dbReference>